<reference evidence="2 3" key="1">
    <citation type="submission" date="2023-11" db="EMBL/GenBank/DDBJ databases">
        <authorList>
            <person name="Hedman E."/>
            <person name="Englund M."/>
            <person name="Stromberg M."/>
            <person name="Nyberg Akerstrom W."/>
            <person name="Nylinder S."/>
            <person name="Jareborg N."/>
            <person name="Kallberg Y."/>
            <person name="Kronander E."/>
        </authorList>
    </citation>
    <scope>NUCLEOTIDE SEQUENCE [LARGE SCALE GENOMIC DNA]</scope>
</reference>
<dbReference type="Proteomes" id="UP001314205">
    <property type="component" value="Unassembled WGS sequence"/>
</dbReference>
<dbReference type="SUPFAM" id="SSF56219">
    <property type="entry name" value="DNase I-like"/>
    <property type="match status" value="1"/>
</dbReference>
<dbReference type="AlphaFoldDB" id="A0AAV1L4S4"/>
<protein>
    <recommendedName>
        <fullName evidence="1">Endonuclease/exonuclease/phosphatase domain-containing protein</fullName>
    </recommendedName>
</protein>
<feature type="domain" description="Endonuclease/exonuclease/phosphatase" evidence="1">
    <location>
        <begin position="50"/>
        <end position="142"/>
    </location>
</feature>
<dbReference type="InterPro" id="IPR036691">
    <property type="entry name" value="Endo/exonu/phosph_ase_sf"/>
</dbReference>
<evidence type="ECO:0000313" key="2">
    <source>
        <dbReference type="EMBL" id="CAK1590286.1"/>
    </source>
</evidence>
<dbReference type="EMBL" id="CAVLGL010000085">
    <property type="protein sequence ID" value="CAK1590286.1"/>
    <property type="molecule type" value="Genomic_DNA"/>
</dbReference>
<accession>A0AAV1L4S4</accession>
<dbReference type="Pfam" id="PF14529">
    <property type="entry name" value="Exo_endo_phos_2"/>
    <property type="match status" value="1"/>
</dbReference>
<dbReference type="PANTHER" id="PTHR33395:SF22">
    <property type="entry name" value="REVERSE TRANSCRIPTASE DOMAIN-CONTAINING PROTEIN"/>
    <property type="match status" value="1"/>
</dbReference>
<evidence type="ECO:0000259" key="1">
    <source>
        <dbReference type="Pfam" id="PF14529"/>
    </source>
</evidence>
<keyword evidence="3" id="KW-1185">Reference proteome</keyword>
<gene>
    <name evidence="2" type="ORF">PARMNEM_LOCUS10666</name>
</gene>
<sequence>MAAPLLSWRLCAPHTSHTGAVRPWDWDSKCEDLWLNLEVASSRPVHHIALYAVYLPPPVSCSVLEHFLDNCNSISENNVSMIIVGDFNLRNINWQMVHNNCNSYVAPGLARNLLDFVNLHKFSQLYNITNNKNVILDLVLTDILICTVSKSTNLLSKIDTQHPPLDIVLSLTVDKKLPFNINTKKFNFYKAGYDSIKDHLSNLHWSETFRHLSDVNEMVKVFYNVLWEAIRKFVPYKCFAKKGRYPPWFDRNLIRRLKEKNNLRWRYKLYGNPRDELELEIVSKRCEALAIDRYNFYIKKLEKDLISNPKLFWTFVKSKRGGKGSYPATMKSTSDSPTICGMFAKNFLLAYNDNNCRSNNVCERYHHPSLNAIDNYYYRTFFVPVVTEKMVLSKLQRLDRSKGAGPDDIPPFS</sequence>
<evidence type="ECO:0000313" key="3">
    <source>
        <dbReference type="Proteomes" id="UP001314205"/>
    </source>
</evidence>
<organism evidence="2 3">
    <name type="scientific">Parnassius mnemosyne</name>
    <name type="common">clouded apollo</name>
    <dbReference type="NCBI Taxonomy" id="213953"/>
    <lineage>
        <taxon>Eukaryota</taxon>
        <taxon>Metazoa</taxon>
        <taxon>Ecdysozoa</taxon>
        <taxon>Arthropoda</taxon>
        <taxon>Hexapoda</taxon>
        <taxon>Insecta</taxon>
        <taxon>Pterygota</taxon>
        <taxon>Neoptera</taxon>
        <taxon>Endopterygota</taxon>
        <taxon>Lepidoptera</taxon>
        <taxon>Glossata</taxon>
        <taxon>Ditrysia</taxon>
        <taxon>Papilionoidea</taxon>
        <taxon>Papilionidae</taxon>
        <taxon>Parnassiinae</taxon>
        <taxon>Parnassini</taxon>
        <taxon>Parnassius</taxon>
        <taxon>Driopa</taxon>
    </lineage>
</organism>
<name>A0AAV1L4S4_9NEOP</name>
<comment type="caution">
    <text evidence="2">The sequence shown here is derived from an EMBL/GenBank/DDBJ whole genome shotgun (WGS) entry which is preliminary data.</text>
</comment>
<dbReference type="PANTHER" id="PTHR33395">
    <property type="entry name" value="TRANSCRIPTASE, PUTATIVE-RELATED-RELATED"/>
    <property type="match status" value="1"/>
</dbReference>
<dbReference type="InterPro" id="IPR005135">
    <property type="entry name" value="Endo/exonuclease/phosphatase"/>
</dbReference>
<proteinExistence type="predicted"/>
<dbReference type="GO" id="GO:0003824">
    <property type="term" value="F:catalytic activity"/>
    <property type="evidence" value="ECO:0007669"/>
    <property type="project" value="InterPro"/>
</dbReference>
<dbReference type="Gene3D" id="3.60.10.10">
    <property type="entry name" value="Endonuclease/exonuclease/phosphatase"/>
    <property type="match status" value="1"/>
</dbReference>